<name>A0ABV3RVH1_9RHOB</name>
<evidence type="ECO:0000256" key="3">
    <source>
        <dbReference type="ARBA" id="ARBA00022833"/>
    </source>
</evidence>
<evidence type="ECO:0000256" key="1">
    <source>
        <dbReference type="ARBA" id="ARBA00005495"/>
    </source>
</evidence>
<evidence type="ECO:0000313" key="7">
    <source>
        <dbReference type="Proteomes" id="UP001556098"/>
    </source>
</evidence>
<dbReference type="Proteomes" id="UP001556098">
    <property type="component" value="Unassembled WGS sequence"/>
</dbReference>
<evidence type="ECO:0000313" key="6">
    <source>
        <dbReference type="EMBL" id="MEW9922329.1"/>
    </source>
</evidence>
<feature type="domain" description="CENP-V/GFA" evidence="5">
    <location>
        <begin position="5"/>
        <end position="138"/>
    </location>
</feature>
<dbReference type="InterPro" id="IPR006913">
    <property type="entry name" value="CENP-V/GFA"/>
</dbReference>
<dbReference type="EMBL" id="JBFNXX010000046">
    <property type="protein sequence ID" value="MEW9922329.1"/>
    <property type="molecule type" value="Genomic_DNA"/>
</dbReference>
<dbReference type="RefSeq" id="WP_367880022.1">
    <property type="nucleotide sequence ID" value="NZ_JBFNXX010000046.1"/>
</dbReference>
<accession>A0ABV3RVH1</accession>
<sequence>MSDGQTGRCLCGKVEYNTGGEPLWVTICYCRFCQRATGSDRMIEPIFERDPFRFTHGNPSVYTLPSDGSGKDINVHFCSECGTKLALTFERWPDRLGIYVGTLDKPTSISVTPENSKHIFLSEARPGTIVPPGFLFYERHAAENDGTPIEPNVRKEPYVVEG</sequence>
<evidence type="ECO:0000256" key="4">
    <source>
        <dbReference type="ARBA" id="ARBA00023239"/>
    </source>
</evidence>
<dbReference type="PANTHER" id="PTHR33337">
    <property type="entry name" value="GFA DOMAIN-CONTAINING PROTEIN"/>
    <property type="match status" value="1"/>
</dbReference>
<keyword evidence="7" id="KW-1185">Reference proteome</keyword>
<comment type="similarity">
    <text evidence="1">Belongs to the Gfa family.</text>
</comment>
<keyword evidence="4" id="KW-0456">Lyase</keyword>
<dbReference type="Pfam" id="PF04828">
    <property type="entry name" value="GFA"/>
    <property type="match status" value="1"/>
</dbReference>
<dbReference type="InterPro" id="IPR011057">
    <property type="entry name" value="Mss4-like_sf"/>
</dbReference>
<dbReference type="PROSITE" id="PS51891">
    <property type="entry name" value="CENP_V_GFA"/>
    <property type="match status" value="1"/>
</dbReference>
<proteinExistence type="inferred from homology"/>
<evidence type="ECO:0000259" key="5">
    <source>
        <dbReference type="PROSITE" id="PS51891"/>
    </source>
</evidence>
<dbReference type="PANTHER" id="PTHR33337:SF40">
    <property type="entry name" value="CENP-V_GFA DOMAIN-CONTAINING PROTEIN-RELATED"/>
    <property type="match status" value="1"/>
</dbReference>
<dbReference type="Gene3D" id="3.90.1590.10">
    <property type="entry name" value="glutathione-dependent formaldehyde- activating enzyme (gfa)"/>
    <property type="match status" value="1"/>
</dbReference>
<dbReference type="SUPFAM" id="SSF51316">
    <property type="entry name" value="Mss4-like"/>
    <property type="match status" value="1"/>
</dbReference>
<evidence type="ECO:0000256" key="2">
    <source>
        <dbReference type="ARBA" id="ARBA00022723"/>
    </source>
</evidence>
<reference evidence="6 7" key="1">
    <citation type="submission" date="2024-07" db="EMBL/GenBank/DDBJ databases">
        <title>Marimonas sp.nov., isolated from tidal-flat sediment.</title>
        <authorList>
            <person name="Jayan J.N."/>
            <person name="Lee S.S."/>
        </authorList>
    </citation>
    <scope>NUCLEOTIDE SEQUENCE [LARGE SCALE GENOMIC DNA]</scope>
    <source>
        <strain evidence="6 7">MJW-29</strain>
    </source>
</reference>
<gene>
    <name evidence="6" type="ORF">AB2B41_22245</name>
</gene>
<keyword evidence="3" id="KW-0862">Zinc</keyword>
<organism evidence="6 7">
    <name type="scientific">Sulfitobacter sediminis</name>
    <dbReference type="NCBI Taxonomy" id="3234186"/>
    <lineage>
        <taxon>Bacteria</taxon>
        <taxon>Pseudomonadati</taxon>
        <taxon>Pseudomonadota</taxon>
        <taxon>Alphaproteobacteria</taxon>
        <taxon>Rhodobacterales</taxon>
        <taxon>Roseobacteraceae</taxon>
        <taxon>Sulfitobacter</taxon>
    </lineage>
</organism>
<keyword evidence="2" id="KW-0479">Metal-binding</keyword>
<protein>
    <submittedName>
        <fullName evidence="6">GFA family protein</fullName>
    </submittedName>
</protein>
<comment type="caution">
    <text evidence="6">The sequence shown here is derived from an EMBL/GenBank/DDBJ whole genome shotgun (WGS) entry which is preliminary data.</text>
</comment>